<name>A0A368GIM7_ANCCA</name>
<dbReference type="InterPro" id="IPR036736">
    <property type="entry name" value="ACP-like_sf"/>
</dbReference>
<dbReference type="SUPFAM" id="SSF47336">
    <property type="entry name" value="ACP-like"/>
    <property type="match status" value="4"/>
</dbReference>
<feature type="region of interest" description="Disordered" evidence="7">
    <location>
        <begin position="197"/>
        <end position="224"/>
    </location>
</feature>
<dbReference type="GO" id="GO:0016874">
    <property type="term" value="F:ligase activity"/>
    <property type="evidence" value="ECO:0007669"/>
    <property type="project" value="UniProtKB-KW"/>
</dbReference>
<dbReference type="Gene3D" id="3.40.50.12780">
    <property type="entry name" value="N-terminal domain of ligase-like"/>
    <property type="match status" value="3"/>
</dbReference>
<dbReference type="InterPro" id="IPR001242">
    <property type="entry name" value="Condensation_dom"/>
</dbReference>
<dbReference type="InterPro" id="IPR023213">
    <property type="entry name" value="CAT-like_dom_sf"/>
</dbReference>
<evidence type="ECO:0000313" key="9">
    <source>
        <dbReference type="EMBL" id="RCN44233.1"/>
    </source>
</evidence>
<keyword evidence="3" id="KW-0596">Phosphopantetheine</keyword>
<dbReference type="OrthoDB" id="416786at2759"/>
<dbReference type="GO" id="GO:0031177">
    <property type="term" value="F:phosphopantetheine binding"/>
    <property type="evidence" value="ECO:0007669"/>
    <property type="project" value="InterPro"/>
</dbReference>
<dbReference type="Pfam" id="PF00550">
    <property type="entry name" value="PP-binding"/>
    <property type="match status" value="4"/>
</dbReference>
<feature type="compositionally biased region" description="Basic and acidic residues" evidence="7">
    <location>
        <begin position="3254"/>
        <end position="3278"/>
    </location>
</feature>
<feature type="domain" description="Carrier" evidence="8">
    <location>
        <begin position="2226"/>
        <end position="2301"/>
    </location>
</feature>
<dbReference type="SUPFAM" id="SSF52777">
    <property type="entry name" value="CoA-dependent acyltransferases"/>
    <property type="match status" value="8"/>
</dbReference>
<comment type="catalytic activity">
    <reaction evidence="6">
        <text>acetyl-CoA + n malonyl-CoA + 2n NADPH + 2n H(+) = a long-chain fatty acid + (n+1) CoA + n CO2 + 2n NADP(+).</text>
        <dbReference type="EC" id="2.3.1.85"/>
    </reaction>
</comment>
<dbReference type="PROSITE" id="PS50075">
    <property type="entry name" value="CARRIER"/>
    <property type="match status" value="4"/>
</dbReference>
<sequence>MTVTIVTSCDNYRPILPLTLFLNYHLDGMSEQIFFRSQTLVRHVDNATFSTTAVQCYKTVTEQFHAPYCDDDIIHHTAVRKISEALEIPEDSVTLFEVGDYRVLRVRRGESDSSPYKNLTLIIQEVLQFYLDLQKPIVSIEQIFYPIAFFGPFRMVIDRNKESTNLATVRMYSQFGTLCGKLVNVRVADKDQAVEAEERSHIEQQPMDCSPTPEKRTLSKEKPLGDSPTIRCMEKIGIDCSNIDRRETFTSMGLDSLKTAELEMAIQAEYPSYSIPTGTLFSHPTVAEMDAYLLSCACDVKNKDSTTYSGYLPLSPQQRRLLFMCELDPESSAQFNEPVVFSMRSELFDQSRFVSALNLLVMRHSILRTLYFGDSQVLASGTEVFIATRTSHTDPEKFVALPINVKRTSLHFAVSYSTDRVVVCLVFHHIAVDGYSISIITEEIKALYAGTKLAPPDGQYKDYAEKTSKLHYREELSKWKEKLNNREFQLLPTDRPRTAKQTFNGSSVHKQLPQHLLESLKKLRNIGDCTDFCILTAVYKFLIFKTTGIADFPVGFPSSLREKEFLKTVGCFVNTVPLLETVDTSLTISEYLANFAKAISESRAIDVPLDVLVSTLKLERDDEVTPLFQLLLVMDNVDVPPADSDIAFIDLPTRFSKYEQIWYFQRSGKSLSIKVEYNCDLFLKETIVDLLDRFLYVLDQLGRSAPGQPLKALSITTDSELNFLRRRNAANVCDVPFVTVLQMFQNNLSTQSSIHFGGQEMTYEELDIKSTQLAHQISNTYCANYGELPSRDRCGAVFMERGFDLLAVVLSIWKCGLEVVPLSLDWPVQRIMGMLEVFENPVLVDLSFEELRKAANAKRYPVVHEISEGTNFGKFRNVMEISDLAYITCTSGTTGKPKAVCTEFSGHCNLAPAYTKQFNISNTSCTYQVVNYGFDIFFADLSKTFANGASMTLATELIPKIEEMQGVTNAYIMPAYLSSLPSTDIERLNILESIQFGGEAIQASALELLLQTGIHLYQEHGVTEQTVYTTANKMRVRTPISEEGKPYRNLHLLVRDPDGQLLPEKYQGMLHVNGLGITRGYYSMPALNARTISYGCFGKEFRTGDIVRYHRGRPHFTGRADLQVKIRGRIVDLTEIQNHITTHVDVAACTIAVNEDTGVKELVAYVVPSNGAVSADDLTTFLRQRLPAYCLPKHFVFLDKFPLNQNGKVDKRRLPKPQRTAAVEDLRPAHGDMERAVVECFKKHTGRVHMANECFFGSGGDSVKAMLVVQDLARQGFHLDLKSFFSLRTAEKIALAIKRRNIGSKRADTAGKHSRIVSYDISLSPQQKRLWFLTQMYPARDSYIIRLVVEFKGDLQVRKLLQAFHKVLMANAAMRSVIINDVDEPVLNVLSGTECFHMLSQKGIEDPEICGNSLVVAKLQMQSSGYELDLRIHHIISDGRSLAIVGEELVKAYNGKDLAAKELIPDNLEDCDSMKFWKEYLADYEPCSVVTKGDPDATNGEAGYFEVDLSFLDSIQVQDYFNAHRCTLYHVLVMAYVHTMRMTHDMDDIVIGTTMANRTPENINSVGLYVNTIPLRFSEEFTGLKEQLSYTMDQILRAMEHQTTPLARIIEEIVTDRDVTKTPLFQHVVTFESISLPELPNMEGVVTQCRNPGSRFAQFDQSWIFHPRDRLRLSIQYDMSRYTVRYIEGIVSLFKRSLCSIFTEETLCCVFERPREISYNDTTRNKCLGRIFVEQAMLTPNVFCLESKKEEMHYDQVLDKARNFASKMQSAILEHYGETPRSDDVICIILDESTENHIVIEAVHILGCCYLCISPDTPLDRINFIVMDCSPKLTICDMKSPSTAPVIVPTFEAPVNRKLQHLLRSSHESLAYLIYTSGTTGTPKGVCISHQSVLNMLEHATRKYQFRTGSRVLQFTKSSFDASISNTFGALLNGGALSIRDPEAEVVENLSSRLPISVLHMTPVVADIFDENDLERLKDVEKWSFGGETMSERTLSFMLKRGIRLIQLYGPTEATCYQTLLDMRVGHESTCLGPVISNLPYGLCSFKNHEIQRRDVGQFYCSGENLARGYVGHELGGFAANPFRTKKDEILERNARIYLVGDKLRCDEAGYLHFLGRKDDQIKVKGHRVQLSEIDTSATRQRGVENAVSVIQKDKTGASHIVLYYTGEEKQRSDLETSLSQVLPKYMVPSLIIHLEGLPVTSNGKVDRKTLSRRCDINKCGRTPAKPRNHTEEIVLSCFRRTLKQDYLDINSDFFQSGGHSLLAVRLVDELSKSLNVSVPLLQVFKFPRVRQLAEYASSSRALPEESDSELHIPESKPTPLQTTLLRSFRNPQVRSLYNISLTVTLRKDVHFQTLRKVFNTLAMIHPSLRTRFIKNGRSFVTEVMGGTECYQNLSATIDHDLDPFQKPPFAVTVDKRQVTMKVNHIITDGHSMHLIVDSMLQLLDNKQLRMDDGLLFHSWLLQHFNERRMEETEFWQNKLRNFVYNQLPTTHPRLVKTNPQAAYFDFHLPNLWSIINSWVSIYSCTPFTCFVALFSRVLQALSYDPFVPIPIGFPVNLRTQSLQNSVGYGISTVVVAQDARGNLEKVVKNTMQDVAEAMSHAFLSYDEMIEHSLPKKLFGIMLMLDDYSIYEGEVFKVEPTKASVTKFELSIFTKSQDDNITIEYNKTLYDEDFLNRLAQSMSGVLSNWECVLSPPISRPLKVNGCIYDVSDIQKLLEPFHVKNISTAVSANDEISLICSCDKWKAEDIAKFLRQLPPPLRPKKITIEQDISYVFPLSKQQLQMYFLSLQDPNAYVLPFLKEFPKSLKPTHIHQALLYAIQRQESLRTAFVEVQGEPKQRVLSMTEAYIGLTVLRSSNVEDSVELALTPPLLGKPPVEAVLFENADCFVGLVRLHHIISDAWSTGILERELMENIFKLQRGEAPVIHRQKYTYADYCQKNEPHVNIDEAYVKRLSESEEISLQPHQGGVDVVKFEFPEQIAQQWTSQHGVSLFVIFLNLLAESIMEQFALSSLNIGCPHANRSTKTKSLIGYFLNNVVLVIRKPQNGENPVRTLQEHVNDVIKRNVPFTDLTAYVHKQKRSLKPLFQIYFNCRYDLEYNKEDSDDLLALLPIKTEFPIEVDLDKRSADYQVTFRIQQCIPVSARKELVDRIRVKILGKKSSPLESIPSSAGTEPISDVLGTVLRVAQGALGVSTVDQNDNFFTAGGNSLQAIAFAETLEEELNVEIDIADIYALRSFSELASRMVSVCKPFSKEHTRNSDFTSRRDGQRHDEPPDKRPPTAQKTMRATDLPSVSLVSLLKEVALMHGSKVAFLEPDGSSLTYLEVAASFFPLAHSLRNSFVQTIGVTLTSDTMIPVLGRRSPSTIVECLSVIAAGAGYLPIDIDTPVPRIKTLLKESHAECYVGPALTDVDLTPLKIESSTNQKGDRNFRNCNAPGDLAYVIHTSGTTGTPKGACIKQRAVVNMIMSATHDFRMLPDDVTYQFTNFVYDNSVLEIFMTLSNGARLLVDAAPFSPRRFVRLIKEYSITHCLLFPGVVSTFREENFRKLALLRYWIVGAEKLPQKMLDSAIECGISVIQNYGPTETTAYALTKHMRNADSGANLGKPIYNTEVRVDSNGELLIRGAGIMRGYLNRDTGAVFKVHGKDFWYPSGDHVQPLPNNDIIFVGRKDNQVKIRGHRVGLGDVESTISRLRGIRQCKILWQEEEQALLAFYTMQNGNNVLESAVLEHCSLHLPKHMVPNHVFVLDEFPLTKNTKIDLTKLRANWKLHKEKCTIVEVAENILGRAIKPNLSLFENGGTTQQALTIANTCLTKYGRVVSVPELMRFPLVNLASGPDTRNHDQLKEDGLESEEEVSGRLANIWSKLLKHDSFAPDDNFFFVGGNSLLLLKLRYELNREFRVELGVQDLLNALVFTEMLSVLCRLRRSSKVVTAISDPSDPDYVLIFVHPLYGGSVPYTGLIQSLRELRQHFRILTVQHPNSFGYESSDTRFFESLQSLARSYTDEVRELLLLVFQCIYIEVAGLY</sequence>
<feature type="domain" description="Carrier" evidence="8">
    <location>
        <begin position="3173"/>
        <end position="3248"/>
    </location>
</feature>
<dbReference type="PANTHER" id="PTHR45527:SF1">
    <property type="entry name" value="FATTY ACID SYNTHASE"/>
    <property type="match status" value="1"/>
</dbReference>
<dbReference type="EMBL" id="JOJR01000134">
    <property type="protein sequence ID" value="RCN44233.1"/>
    <property type="molecule type" value="Genomic_DNA"/>
</dbReference>
<evidence type="ECO:0000256" key="4">
    <source>
        <dbReference type="ARBA" id="ARBA00022553"/>
    </source>
</evidence>
<dbReference type="Gene3D" id="3.30.300.30">
    <property type="match status" value="3"/>
</dbReference>
<dbReference type="SUPFAM" id="SSF56801">
    <property type="entry name" value="Acetyl-CoA synthetase-like"/>
    <property type="match status" value="3"/>
</dbReference>
<dbReference type="Pfam" id="PF00668">
    <property type="entry name" value="Condensation"/>
    <property type="match status" value="4"/>
</dbReference>
<feature type="compositionally biased region" description="Basic and acidic residues" evidence="7">
    <location>
        <begin position="213"/>
        <end position="224"/>
    </location>
</feature>
<dbReference type="GO" id="GO:0005737">
    <property type="term" value="C:cytoplasm"/>
    <property type="evidence" value="ECO:0007669"/>
    <property type="project" value="TreeGrafter"/>
</dbReference>
<dbReference type="Proteomes" id="UP000252519">
    <property type="component" value="Unassembled WGS sequence"/>
</dbReference>
<dbReference type="InterPro" id="IPR042099">
    <property type="entry name" value="ANL_N_sf"/>
</dbReference>
<dbReference type="InterPro" id="IPR029058">
    <property type="entry name" value="AB_hydrolase_fold"/>
</dbReference>
<dbReference type="Pfam" id="PF13193">
    <property type="entry name" value="AMP-binding_C"/>
    <property type="match status" value="2"/>
</dbReference>
<evidence type="ECO:0000256" key="6">
    <source>
        <dbReference type="ARBA" id="ARBA00044883"/>
    </source>
</evidence>
<dbReference type="Gene3D" id="3.30.559.30">
    <property type="entry name" value="Nonribosomal peptide synthetase, condensation domain"/>
    <property type="match status" value="4"/>
</dbReference>
<dbReference type="Pfam" id="PF00501">
    <property type="entry name" value="AMP-binding"/>
    <property type="match status" value="3"/>
</dbReference>
<evidence type="ECO:0000256" key="7">
    <source>
        <dbReference type="SAM" id="MobiDB-lite"/>
    </source>
</evidence>
<dbReference type="GO" id="GO:0004312">
    <property type="term" value="F:fatty acid synthase activity"/>
    <property type="evidence" value="ECO:0007669"/>
    <property type="project" value="UniProtKB-EC"/>
</dbReference>
<keyword evidence="10" id="KW-1185">Reference proteome</keyword>
<dbReference type="PROSITE" id="PS00455">
    <property type="entry name" value="AMP_BINDING"/>
    <property type="match status" value="3"/>
</dbReference>
<proteinExistence type="predicted"/>
<evidence type="ECO:0000313" key="10">
    <source>
        <dbReference type="Proteomes" id="UP000252519"/>
    </source>
</evidence>
<dbReference type="PROSITE" id="PS00012">
    <property type="entry name" value="PHOSPHOPANTETHEINE"/>
    <property type="match status" value="2"/>
</dbReference>
<dbReference type="InterPro" id="IPR025110">
    <property type="entry name" value="AMP-bd_C"/>
</dbReference>
<protein>
    <recommendedName>
        <fullName evidence="2">Fatty acid synthase</fullName>
        <ecNumber evidence="1">2.3.1.85</ecNumber>
    </recommendedName>
</protein>
<dbReference type="SMART" id="SM00823">
    <property type="entry name" value="PKS_PP"/>
    <property type="match status" value="4"/>
</dbReference>
<dbReference type="GO" id="GO:0043041">
    <property type="term" value="P:amino acid activation for nonribosomal peptide biosynthetic process"/>
    <property type="evidence" value="ECO:0007669"/>
    <property type="project" value="TreeGrafter"/>
</dbReference>
<dbReference type="STRING" id="29170.A0A368GIM7"/>
<evidence type="ECO:0000256" key="1">
    <source>
        <dbReference type="ARBA" id="ARBA00012873"/>
    </source>
</evidence>
<dbReference type="Gene3D" id="3.30.559.10">
    <property type="entry name" value="Chloramphenicol acetyltransferase-like domain"/>
    <property type="match status" value="4"/>
</dbReference>
<comment type="caution">
    <text evidence="9">The sequence shown here is derived from an EMBL/GenBank/DDBJ whole genome shotgun (WGS) entry which is preliminary data.</text>
</comment>
<evidence type="ECO:0000256" key="2">
    <source>
        <dbReference type="ARBA" id="ARBA00018769"/>
    </source>
</evidence>
<dbReference type="InterPro" id="IPR020806">
    <property type="entry name" value="PKS_PP-bd"/>
</dbReference>
<evidence type="ECO:0000259" key="8">
    <source>
        <dbReference type="PROSITE" id="PS50075"/>
    </source>
</evidence>
<feature type="domain" description="Carrier" evidence="8">
    <location>
        <begin position="219"/>
        <end position="297"/>
    </location>
</feature>
<feature type="region of interest" description="Disordered" evidence="7">
    <location>
        <begin position="3254"/>
        <end position="3286"/>
    </location>
</feature>
<dbReference type="InterPro" id="IPR000873">
    <property type="entry name" value="AMP-dep_synth/lig_dom"/>
</dbReference>
<dbReference type="Gene3D" id="3.40.50.1820">
    <property type="entry name" value="alpha/beta hydrolase"/>
    <property type="match status" value="2"/>
</dbReference>
<feature type="domain" description="Carrier" evidence="8">
    <location>
        <begin position="3848"/>
        <end position="3923"/>
    </location>
</feature>
<dbReference type="InterPro" id="IPR006162">
    <property type="entry name" value="Ppantetheine_attach_site"/>
</dbReference>
<gene>
    <name evidence="9" type="ORF">ANCCAN_09751</name>
</gene>
<keyword evidence="4" id="KW-0597">Phosphoprotein</keyword>
<keyword evidence="5" id="KW-0436">Ligase</keyword>
<dbReference type="EC" id="2.3.1.85" evidence="1"/>
<dbReference type="InterPro" id="IPR045851">
    <property type="entry name" value="AMP-bd_C_sf"/>
</dbReference>
<reference evidence="9 10" key="1">
    <citation type="submission" date="2014-10" db="EMBL/GenBank/DDBJ databases">
        <title>Draft genome of the hookworm Ancylostoma caninum.</title>
        <authorList>
            <person name="Mitreva M."/>
        </authorList>
    </citation>
    <scope>NUCLEOTIDE SEQUENCE [LARGE SCALE GENOMIC DNA]</scope>
    <source>
        <strain evidence="9 10">Baltimore</strain>
    </source>
</reference>
<evidence type="ECO:0000256" key="5">
    <source>
        <dbReference type="ARBA" id="ARBA00022598"/>
    </source>
</evidence>
<evidence type="ECO:0000256" key="3">
    <source>
        <dbReference type="ARBA" id="ARBA00022450"/>
    </source>
</evidence>
<organism evidence="9 10">
    <name type="scientific">Ancylostoma caninum</name>
    <name type="common">Dog hookworm</name>
    <dbReference type="NCBI Taxonomy" id="29170"/>
    <lineage>
        <taxon>Eukaryota</taxon>
        <taxon>Metazoa</taxon>
        <taxon>Ecdysozoa</taxon>
        <taxon>Nematoda</taxon>
        <taxon>Chromadorea</taxon>
        <taxon>Rhabditida</taxon>
        <taxon>Rhabditina</taxon>
        <taxon>Rhabditomorpha</taxon>
        <taxon>Strongyloidea</taxon>
        <taxon>Ancylostomatidae</taxon>
        <taxon>Ancylostomatinae</taxon>
        <taxon>Ancylostoma</taxon>
    </lineage>
</organism>
<dbReference type="GO" id="GO:0044550">
    <property type="term" value="P:secondary metabolite biosynthetic process"/>
    <property type="evidence" value="ECO:0007669"/>
    <property type="project" value="TreeGrafter"/>
</dbReference>
<dbReference type="InterPro" id="IPR009081">
    <property type="entry name" value="PP-bd_ACP"/>
</dbReference>
<dbReference type="InterPro" id="IPR020845">
    <property type="entry name" value="AMP-binding_CS"/>
</dbReference>
<accession>A0A368GIM7</accession>
<dbReference type="Gene3D" id="1.10.1200.10">
    <property type="entry name" value="ACP-like"/>
    <property type="match status" value="3"/>
</dbReference>
<dbReference type="PANTHER" id="PTHR45527">
    <property type="entry name" value="NONRIBOSOMAL PEPTIDE SYNTHETASE"/>
    <property type="match status" value="1"/>
</dbReference>